<evidence type="ECO:0000259" key="1">
    <source>
        <dbReference type="PROSITE" id="PS50132"/>
    </source>
</evidence>
<keyword evidence="3" id="KW-1185">Reference proteome</keyword>
<dbReference type="GeneTree" id="ENSGT00500000044936"/>
<protein>
    <submittedName>
        <fullName evidence="2">Regulator of G protein signaling 22</fullName>
    </submittedName>
</protein>
<dbReference type="InterPro" id="IPR042651">
    <property type="entry name" value="Rgs22"/>
</dbReference>
<reference evidence="2" key="1">
    <citation type="submission" date="2025-08" db="UniProtKB">
        <authorList>
            <consortium name="Ensembl"/>
        </authorList>
    </citation>
    <scope>IDENTIFICATION</scope>
</reference>
<sequence length="866" mass="101047">MASDNVLAHFFNDFLSLPSFSEILLYNQDTGQFEVVNGAAHFVSRKISTALNRSKSQILRGDLTVLMRTPPADNSYTCLDREQGLQWLRRERLTFFLQSDYYYQYSTMHWVVYKCPPLRTNLNYWSGGYVTAAVQSVKQPTCSSFSSSGVSSHHKYEKTQKLHSSQRNFTLSADVRENEYLRDSVCETYDSPEKHFEYLAFKVVNQVIRAAVIVVHGLSQAHTSHRVTNFGRQTNCSSTNEGKKCTIWKALGDEDGETFDERKEKHQDGLRGSRRTEKTEWDEKTWTMGSKFTNQENGLDVFWHGSCWVCKRPGFDEFQEFLQGTSGENLLNLWMDIERLKATQHSERKNRYLVLMRSWYLVSSSPSRLNRELLSTLGLTTSLCWTEEKLRSVQPCITESLLCYWWDLLFLSYTLLTDFILLGTKLCFPQRQLLCGGRTEKMVQALSVESQSGLYFTHFCEQSGNQLWVDAVYFWTDLLHYHELFCQDGPDPYRVQREAQLLYSTYIFSSARRSINVDVGIQREVYDRLRPAFEELFDDVEEHALSILLEPWTLLISRDKESLQQSERQLRQVCQHQTSGSKLLASTLKPWTDSSESPQLRESWSSVSPVYQGYRLGSLLRQPYEIGHFMSFLQKQDARWADETSSDIRQERSSYIAAKYLNKKYFFGSDSPATAEQQNDRLKLECLSDPVVMEIQDIIRMHMEETWLPLFLSTKEFTERQKHKQKVDVRGSWMNSSTEIMLFRRVLLNPTTCQQFQHFVSLKGDFLENDVRFWVEVQKYKDLCHSHSDEATIHQKISTIISCFINSSMPPSLQIDIPPNQAQLILEKRHKLGPYIFREDEFGFFFPCMFLMFPFCLFRCQCSVSC</sequence>
<dbReference type="InterPro" id="IPR044926">
    <property type="entry name" value="RGS_subdomain_2"/>
</dbReference>
<dbReference type="GO" id="GO:0005737">
    <property type="term" value="C:cytoplasm"/>
    <property type="evidence" value="ECO:0007669"/>
    <property type="project" value="TreeGrafter"/>
</dbReference>
<evidence type="ECO:0000313" key="3">
    <source>
        <dbReference type="Proteomes" id="UP000264800"/>
    </source>
</evidence>
<dbReference type="GO" id="GO:0005634">
    <property type="term" value="C:nucleus"/>
    <property type="evidence" value="ECO:0007669"/>
    <property type="project" value="TreeGrafter"/>
</dbReference>
<reference evidence="2" key="2">
    <citation type="submission" date="2025-09" db="UniProtKB">
        <authorList>
            <consortium name="Ensembl"/>
        </authorList>
    </citation>
    <scope>IDENTIFICATION</scope>
</reference>
<organism evidence="2 3">
    <name type="scientific">Kryptolebias marmoratus</name>
    <name type="common">Mangrove killifish</name>
    <name type="synonym">Rivulus marmoratus</name>
    <dbReference type="NCBI Taxonomy" id="37003"/>
    <lineage>
        <taxon>Eukaryota</taxon>
        <taxon>Metazoa</taxon>
        <taxon>Chordata</taxon>
        <taxon>Craniata</taxon>
        <taxon>Vertebrata</taxon>
        <taxon>Euteleostomi</taxon>
        <taxon>Actinopterygii</taxon>
        <taxon>Neopterygii</taxon>
        <taxon>Teleostei</taxon>
        <taxon>Neoteleostei</taxon>
        <taxon>Acanthomorphata</taxon>
        <taxon>Ovalentaria</taxon>
        <taxon>Atherinomorphae</taxon>
        <taxon>Cyprinodontiformes</taxon>
        <taxon>Rivulidae</taxon>
        <taxon>Kryptolebias</taxon>
    </lineage>
</organism>
<dbReference type="Gene3D" id="1.10.167.10">
    <property type="entry name" value="Regulator of G-protein Signalling 4, domain 2"/>
    <property type="match status" value="3"/>
</dbReference>
<dbReference type="SUPFAM" id="SSF48097">
    <property type="entry name" value="Regulator of G-protein signaling, RGS"/>
    <property type="match status" value="4"/>
</dbReference>
<dbReference type="OMA" id="LMRSWYL"/>
<dbReference type="PANTHER" id="PTHR46583">
    <property type="entry name" value="REGULATOR OF G-PROTEIN SIGNALING 22"/>
    <property type="match status" value="1"/>
</dbReference>
<dbReference type="Pfam" id="PF00615">
    <property type="entry name" value="RGS"/>
    <property type="match status" value="2"/>
</dbReference>
<proteinExistence type="predicted"/>
<dbReference type="GO" id="GO:0009966">
    <property type="term" value="P:regulation of signal transduction"/>
    <property type="evidence" value="ECO:0007669"/>
    <property type="project" value="InterPro"/>
</dbReference>
<feature type="domain" description="RGS" evidence="1">
    <location>
        <begin position="742"/>
        <end position="810"/>
    </location>
</feature>
<accession>A0A3Q2ZSH5</accession>
<dbReference type="PANTHER" id="PTHR46583:SF1">
    <property type="entry name" value="REGULATOR OF G-PROTEIN SIGNALING 22"/>
    <property type="match status" value="1"/>
</dbReference>
<dbReference type="Proteomes" id="UP000264800">
    <property type="component" value="Unplaced"/>
</dbReference>
<dbReference type="PROSITE" id="PS50132">
    <property type="entry name" value="RGS"/>
    <property type="match status" value="3"/>
</dbReference>
<dbReference type="InterPro" id="IPR016137">
    <property type="entry name" value="RGS"/>
</dbReference>
<name>A0A3Q2ZSH5_KRYMA</name>
<dbReference type="AlphaFoldDB" id="A0A3Q2ZSH5"/>
<feature type="domain" description="RGS" evidence="1">
    <location>
        <begin position="454"/>
        <end position="548"/>
    </location>
</feature>
<dbReference type="GO" id="GO:0001965">
    <property type="term" value="F:G-protein alpha-subunit binding"/>
    <property type="evidence" value="ECO:0007669"/>
    <property type="project" value="InterPro"/>
</dbReference>
<dbReference type="Ensembl" id="ENSKMAT00000001201.1">
    <property type="protein sequence ID" value="ENSKMAP00000001164.1"/>
    <property type="gene ID" value="ENSKMAG00000000808.1"/>
</dbReference>
<evidence type="ECO:0000313" key="2">
    <source>
        <dbReference type="Ensembl" id="ENSKMAP00000001164.1"/>
    </source>
</evidence>
<dbReference type="STRING" id="37003.ENSKMAP00000001164"/>
<feature type="domain" description="RGS" evidence="1">
    <location>
        <begin position="314"/>
        <end position="367"/>
    </location>
</feature>
<dbReference type="InterPro" id="IPR036305">
    <property type="entry name" value="RGS_sf"/>
</dbReference>